<dbReference type="InterPro" id="IPR052895">
    <property type="entry name" value="HetReg/Transcr_Mod"/>
</dbReference>
<dbReference type="InterPro" id="IPR010730">
    <property type="entry name" value="HET"/>
</dbReference>
<reference evidence="2 3" key="1">
    <citation type="submission" date="2019-03" db="EMBL/GenBank/DDBJ databases">
        <title>Draft genome sequence of Xylaria hypoxylon DSM 108379, a ubiquitous saprotrophic-parasitic fungi on hardwood.</title>
        <authorList>
            <person name="Buettner E."/>
            <person name="Leonhardt S."/>
            <person name="Gebauer A.M."/>
            <person name="Liers C."/>
            <person name="Hofrichter M."/>
            <person name="Kellner H."/>
        </authorList>
    </citation>
    <scope>NUCLEOTIDE SEQUENCE [LARGE SCALE GENOMIC DNA]</scope>
    <source>
        <strain evidence="2 3">DSM 108379</strain>
    </source>
</reference>
<dbReference type="PANTHER" id="PTHR24148">
    <property type="entry name" value="ANKYRIN REPEAT DOMAIN-CONTAINING PROTEIN 39 HOMOLOG-RELATED"/>
    <property type="match status" value="1"/>
</dbReference>
<dbReference type="Proteomes" id="UP000297716">
    <property type="component" value="Unassembled WGS sequence"/>
</dbReference>
<evidence type="ECO:0000313" key="2">
    <source>
        <dbReference type="EMBL" id="TGJ83862.1"/>
    </source>
</evidence>
<gene>
    <name evidence="2" type="ORF">E0Z10_g4908</name>
</gene>
<dbReference type="OrthoDB" id="194358at2759"/>
<sequence>MADFEASEEYFTPEEQKLFLGQNIGEGFKYSALSHSDSIRVFVLEPSLDATAPIYGEIVEHRLHSDSAKQGYTALSYVWGDETDTHKIHIGVFQLRIGHNLNLALLNLRRQDYPIRLWVDALCINQNDVSERNHQVQQMRTIYSSAFETVIYLGGETGGNTQLSAWNFLERHAGWAMNSNRDTDSGRPAEMESLTSFRGDLSDVEIDVLTRPWFKRLWVFQEVVVSKTLSIQCGSRGISWDDFCKILLLTPRHADIYGFSLESMEKLEIVRDMFQARCSYHELYGMDQSLPAWRFQVPTYKHKTPDILNCSKGLGFNSKLRTREIKYLAYLVSRAELM</sequence>
<name>A0A4Z0Z5L5_9PEZI</name>
<protein>
    <recommendedName>
        <fullName evidence="1">Heterokaryon incompatibility domain-containing protein</fullName>
    </recommendedName>
</protein>
<dbReference type="EMBL" id="SKBN01000082">
    <property type="protein sequence ID" value="TGJ83862.1"/>
    <property type="molecule type" value="Genomic_DNA"/>
</dbReference>
<organism evidence="2 3">
    <name type="scientific">Xylaria hypoxylon</name>
    <dbReference type="NCBI Taxonomy" id="37992"/>
    <lineage>
        <taxon>Eukaryota</taxon>
        <taxon>Fungi</taxon>
        <taxon>Dikarya</taxon>
        <taxon>Ascomycota</taxon>
        <taxon>Pezizomycotina</taxon>
        <taxon>Sordariomycetes</taxon>
        <taxon>Xylariomycetidae</taxon>
        <taxon>Xylariales</taxon>
        <taxon>Xylariaceae</taxon>
        <taxon>Xylaria</taxon>
    </lineage>
</organism>
<evidence type="ECO:0000313" key="3">
    <source>
        <dbReference type="Proteomes" id="UP000297716"/>
    </source>
</evidence>
<dbReference type="STRING" id="37992.A0A4Z0Z5L5"/>
<proteinExistence type="predicted"/>
<dbReference type="PANTHER" id="PTHR24148:SF64">
    <property type="entry name" value="HETEROKARYON INCOMPATIBILITY DOMAIN-CONTAINING PROTEIN"/>
    <property type="match status" value="1"/>
</dbReference>
<dbReference type="AlphaFoldDB" id="A0A4Z0Z5L5"/>
<dbReference type="Pfam" id="PF06985">
    <property type="entry name" value="HET"/>
    <property type="match status" value="1"/>
</dbReference>
<accession>A0A4Z0Z5L5</accession>
<evidence type="ECO:0000259" key="1">
    <source>
        <dbReference type="Pfam" id="PF06985"/>
    </source>
</evidence>
<feature type="domain" description="Heterokaryon incompatibility" evidence="1">
    <location>
        <begin position="72"/>
        <end position="222"/>
    </location>
</feature>
<keyword evidence="3" id="KW-1185">Reference proteome</keyword>
<comment type="caution">
    <text evidence="2">The sequence shown here is derived from an EMBL/GenBank/DDBJ whole genome shotgun (WGS) entry which is preliminary data.</text>
</comment>